<proteinExistence type="predicted"/>
<evidence type="ECO:0000313" key="19">
    <source>
        <dbReference type="Proteomes" id="UP000613768"/>
    </source>
</evidence>
<keyword evidence="13" id="KW-0902">Two-component regulatory system</keyword>
<keyword evidence="6" id="KW-0597">Phosphoprotein</keyword>
<dbReference type="InterPro" id="IPR036097">
    <property type="entry name" value="HisK_dim/P_sf"/>
</dbReference>
<dbReference type="InterPro" id="IPR005467">
    <property type="entry name" value="His_kinase_dom"/>
</dbReference>
<dbReference type="Gene3D" id="1.10.287.130">
    <property type="match status" value="1"/>
</dbReference>
<dbReference type="PRINTS" id="PR00344">
    <property type="entry name" value="BCTRLSENSOR"/>
</dbReference>
<dbReference type="InterPro" id="IPR036890">
    <property type="entry name" value="HATPase_C_sf"/>
</dbReference>
<dbReference type="RefSeq" id="WP_192031297.1">
    <property type="nucleotide sequence ID" value="NZ_JACYTR010000069.1"/>
</dbReference>
<keyword evidence="5" id="KW-0997">Cell inner membrane</keyword>
<keyword evidence="4" id="KW-1003">Cell membrane</keyword>
<dbReference type="Pfam" id="PF02518">
    <property type="entry name" value="HATPase_c"/>
    <property type="match status" value="1"/>
</dbReference>
<dbReference type="Pfam" id="PF00512">
    <property type="entry name" value="HisKA"/>
    <property type="match status" value="1"/>
</dbReference>
<dbReference type="InterPro" id="IPR003661">
    <property type="entry name" value="HisK_dim/P_dom"/>
</dbReference>
<dbReference type="GO" id="GO:0000155">
    <property type="term" value="F:phosphorelay sensor kinase activity"/>
    <property type="evidence" value="ECO:0007669"/>
    <property type="project" value="InterPro"/>
</dbReference>
<dbReference type="PANTHER" id="PTHR44936:SF5">
    <property type="entry name" value="SENSOR HISTIDINE KINASE ENVZ"/>
    <property type="match status" value="1"/>
</dbReference>
<dbReference type="InterPro" id="IPR004358">
    <property type="entry name" value="Sig_transdc_His_kin-like_C"/>
</dbReference>
<accession>A0AAW3ZV02</accession>
<dbReference type="EMBL" id="JACYTR010000069">
    <property type="protein sequence ID" value="MBD8527876.1"/>
    <property type="molecule type" value="Genomic_DNA"/>
</dbReference>
<evidence type="ECO:0000256" key="10">
    <source>
        <dbReference type="ARBA" id="ARBA00022777"/>
    </source>
</evidence>
<evidence type="ECO:0000256" key="2">
    <source>
        <dbReference type="ARBA" id="ARBA00004429"/>
    </source>
</evidence>
<keyword evidence="9" id="KW-0547">Nucleotide-binding</keyword>
<dbReference type="EC" id="2.7.13.3" evidence="3"/>
<dbReference type="AlphaFoldDB" id="A0AAW3ZV02"/>
<keyword evidence="7" id="KW-0808">Transferase</keyword>
<dbReference type="Gene3D" id="3.30.565.10">
    <property type="entry name" value="Histidine kinase-like ATPase, C-terminal domain"/>
    <property type="match status" value="1"/>
</dbReference>
<feature type="domain" description="Histidine kinase" evidence="16">
    <location>
        <begin position="247"/>
        <end position="446"/>
    </location>
</feature>
<keyword evidence="12 15" id="KW-1133">Transmembrane helix</keyword>
<dbReference type="InterPro" id="IPR003660">
    <property type="entry name" value="HAMP_dom"/>
</dbReference>
<evidence type="ECO:0000259" key="16">
    <source>
        <dbReference type="PROSITE" id="PS50109"/>
    </source>
</evidence>
<keyword evidence="8 15" id="KW-0812">Transmembrane</keyword>
<keyword evidence="11 18" id="KW-0067">ATP-binding</keyword>
<evidence type="ECO:0000256" key="4">
    <source>
        <dbReference type="ARBA" id="ARBA00022475"/>
    </source>
</evidence>
<protein>
    <recommendedName>
        <fullName evidence="3">histidine kinase</fullName>
        <ecNumber evidence="3">2.7.13.3</ecNumber>
    </recommendedName>
</protein>
<evidence type="ECO:0000256" key="7">
    <source>
        <dbReference type="ARBA" id="ARBA00022679"/>
    </source>
</evidence>
<dbReference type="SUPFAM" id="SSF55874">
    <property type="entry name" value="ATPase domain of HSP90 chaperone/DNA topoisomerase II/histidine kinase"/>
    <property type="match status" value="1"/>
</dbReference>
<evidence type="ECO:0000313" key="18">
    <source>
        <dbReference type="EMBL" id="MBD8527876.1"/>
    </source>
</evidence>
<dbReference type="SMART" id="SM00304">
    <property type="entry name" value="HAMP"/>
    <property type="match status" value="1"/>
</dbReference>
<keyword evidence="14 15" id="KW-0472">Membrane</keyword>
<gene>
    <name evidence="18" type="ORF">IFO71_19185</name>
</gene>
<keyword evidence="10" id="KW-0418">Kinase</keyword>
<evidence type="ECO:0000259" key="17">
    <source>
        <dbReference type="PROSITE" id="PS50885"/>
    </source>
</evidence>
<name>A0AAW3ZV02_9GAMM</name>
<evidence type="ECO:0000256" key="3">
    <source>
        <dbReference type="ARBA" id="ARBA00012438"/>
    </source>
</evidence>
<dbReference type="PROSITE" id="PS50109">
    <property type="entry name" value="HIS_KIN"/>
    <property type="match status" value="1"/>
</dbReference>
<evidence type="ECO:0000256" key="6">
    <source>
        <dbReference type="ARBA" id="ARBA00022553"/>
    </source>
</evidence>
<evidence type="ECO:0000256" key="13">
    <source>
        <dbReference type="ARBA" id="ARBA00023012"/>
    </source>
</evidence>
<dbReference type="InterPro" id="IPR003594">
    <property type="entry name" value="HATPase_dom"/>
</dbReference>
<evidence type="ECO:0000256" key="15">
    <source>
        <dbReference type="SAM" id="Phobius"/>
    </source>
</evidence>
<feature type="transmembrane region" description="Helical" evidence="15">
    <location>
        <begin position="163"/>
        <end position="186"/>
    </location>
</feature>
<dbReference type="SUPFAM" id="SSF47384">
    <property type="entry name" value="Homodimeric domain of signal transducing histidine kinase"/>
    <property type="match status" value="1"/>
</dbReference>
<comment type="caution">
    <text evidence="18">The sequence shown here is derived from an EMBL/GenBank/DDBJ whole genome shotgun (WGS) entry which is preliminary data.</text>
</comment>
<dbReference type="GO" id="GO:0005524">
    <property type="term" value="F:ATP binding"/>
    <property type="evidence" value="ECO:0007669"/>
    <property type="project" value="UniProtKB-KW"/>
</dbReference>
<evidence type="ECO:0000256" key="8">
    <source>
        <dbReference type="ARBA" id="ARBA00022692"/>
    </source>
</evidence>
<evidence type="ECO:0000256" key="9">
    <source>
        <dbReference type="ARBA" id="ARBA00022741"/>
    </source>
</evidence>
<reference evidence="18 19" key="1">
    <citation type="submission" date="2020-09" db="EMBL/GenBank/DDBJ databases">
        <title>Pseudoxanthomonas sp. CAU 1598 isolated from sand of Yaerae Beach.</title>
        <authorList>
            <person name="Kim W."/>
        </authorList>
    </citation>
    <scope>NUCLEOTIDE SEQUENCE [LARGE SCALE GENOMIC DNA]</scope>
    <source>
        <strain evidence="18 19">CAU 1598</strain>
    </source>
</reference>
<comment type="subcellular location">
    <subcellularLocation>
        <location evidence="2">Cell inner membrane</location>
        <topology evidence="2">Multi-pass membrane protein</topology>
    </subcellularLocation>
</comment>
<dbReference type="Pfam" id="PF00672">
    <property type="entry name" value="HAMP"/>
    <property type="match status" value="1"/>
</dbReference>
<dbReference type="GO" id="GO:0005886">
    <property type="term" value="C:plasma membrane"/>
    <property type="evidence" value="ECO:0007669"/>
    <property type="project" value="UniProtKB-SubCell"/>
</dbReference>
<keyword evidence="19" id="KW-1185">Reference proteome</keyword>
<dbReference type="Proteomes" id="UP000613768">
    <property type="component" value="Unassembled WGS sequence"/>
</dbReference>
<dbReference type="SMART" id="SM00387">
    <property type="entry name" value="HATPase_c"/>
    <property type="match status" value="1"/>
</dbReference>
<evidence type="ECO:0000256" key="14">
    <source>
        <dbReference type="ARBA" id="ARBA00023136"/>
    </source>
</evidence>
<evidence type="ECO:0000256" key="11">
    <source>
        <dbReference type="ARBA" id="ARBA00022840"/>
    </source>
</evidence>
<dbReference type="PANTHER" id="PTHR44936">
    <property type="entry name" value="SENSOR PROTEIN CREC"/>
    <property type="match status" value="1"/>
</dbReference>
<evidence type="ECO:0000256" key="12">
    <source>
        <dbReference type="ARBA" id="ARBA00022989"/>
    </source>
</evidence>
<evidence type="ECO:0000256" key="1">
    <source>
        <dbReference type="ARBA" id="ARBA00000085"/>
    </source>
</evidence>
<comment type="catalytic activity">
    <reaction evidence="1">
        <text>ATP + protein L-histidine = ADP + protein N-phospho-L-histidine.</text>
        <dbReference type="EC" id="2.7.13.3"/>
    </reaction>
</comment>
<sequence length="446" mass="48738">MSLPSSLNRWLPRRLTTQLVLVAVLTLTLAQIVVFPLFVYVRLSSVAATIQDSAISRFASTAKLMMSTPQSLHSTILDSIGKHPVEMLLLPADAVQPPAPDLPLADELRAQLLERAGPALRDARVYATAVPPPNKPVISIHAELPNGQQLWAQLRLPDHLPTWSAVAMLTAGVLSTLLAISMVLILRRLTRPLARLAAAAESLGRGKQGAALTEEGPQDIVDTIRAFNLMQVRIGEHIEARTRMLASVSHDLRTPLTALRLQAEFVSDCEQRDRMLKTLDEMDAVTSSALAYLTNSRSTEASRAVEMSALVDSVCEELRLIGYEVDCAENARILGHCRPSLMKRAISNLVRNAAQYGHRAQVSLSADPQTITITIDDDGRGIPESEYEQVIKPYHRLESSRSRQTGGSGLGLAIAHDIILGHRGTLQFSHRSGGGFRQRVVLPRQS</sequence>
<feature type="domain" description="HAMP" evidence="17">
    <location>
        <begin position="187"/>
        <end position="239"/>
    </location>
</feature>
<organism evidence="18 19">
    <name type="scientific">Pseudomarimonas arenosa</name>
    <dbReference type="NCBI Taxonomy" id="2774145"/>
    <lineage>
        <taxon>Bacteria</taxon>
        <taxon>Pseudomonadati</taxon>
        <taxon>Pseudomonadota</taxon>
        <taxon>Gammaproteobacteria</taxon>
        <taxon>Lysobacterales</taxon>
        <taxon>Lysobacteraceae</taxon>
        <taxon>Pseudomarimonas</taxon>
    </lineage>
</organism>
<dbReference type="SMART" id="SM00388">
    <property type="entry name" value="HisKA"/>
    <property type="match status" value="1"/>
</dbReference>
<dbReference type="PROSITE" id="PS50885">
    <property type="entry name" value="HAMP"/>
    <property type="match status" value="1"/>
</dbReference>
<dbReference type="InterPro" id="IPR050980">
    <property type="entry name" value="2C_sensor_his_kinase"/>
</dbReference>
<evidence type="ECO:0000256" key="5">
    <source>
        <dbReference type="ARBA" id="ARBA00022519"/>
    </source>
</evidence>
<dbReference type="CDD" id="cd00082">
    <property type="entry name" value="HisKA"/>
    <property type="match status" value="1"/>
</dbReference>